<name>A0A495PSZ3_9FLAO</name>
<reference evidence="1 2" key="1">
    <citation type="submission" date="2018-10" db="EMBL/GenBank/DDBJ databases">
        <title>Genomic Encyclopedia of Archaeal and Bacterial Type Strains, Phase II (KMG-II): from individual species to whole genera.</title>
        <authorList>
            <person name="Goeker M."/>
        </authorList>
    </citation>
    <scope>NUCLEOTIDE SEQUENCE [LARGE SCALE GENOMIC DNA]</scope>
    <source>
        <strain evidence="1 2">DSM 19839</strain>
    </source>
</reference>
<gene>
    <name evidence="1" type="ORF">BC962_1988</name>
</gene>
<dbReference type="EMBL" id="RBLG01000002">
    <property type="protein sequence ID" value="RKS53734.1"/>
    <property type="molecule type" value="Genomic_DNA"/>
</dbReference>
<protein>
    <submittedName>
        <fullName evidence="1">Uncharacterized protein</fullName>
    </submittedName>
</protein>
<accession>A0A495PSZ3</accession>
<proteinExistence type="predicted"/>
<sequence>MLWIPVILFVDTNSNIYSIQLKGLLKANIEKHKEEIIRIKLNIFFANFYFYPLKDRSTRSIKENIDRKKISTQQKSKGFRLKTGLKILRSFRIKKFKIDVDTGDYIINAKMFAIAHLINSDAGEFNINFEGRNRILLSIYNRPIYIIKAFINI</sequence>
<evidence type="ECO:0000313" key="1">
    <source>
        <dbReference type="EMBL" id="RKS53734.1"/>
    </source>
</evidence>
<dbReference type="OrthoDB" id="799391at2"/>
<comment type="caution">
    <text evidence="1">The sequence shown here is derived from an EMBL/GenBank/DDBJ whole genome shotgun (WGS) entry which is preliminary data.</text>
</comment>
<dbReference type="Proteomes" id="UP000276282">
    <property type="component" value="Unassembled WGS sequence"/>
</dbReference>
<organism evidence="1 2">
    <name type="scientific">Gillisia mitskevichiae</name>
    <dbReference type="NCBI Taxonomy" id="270921"/>
    <lineage>
        <taxon>Bacteria</taxon>
        <taxon>Pseudomonadati</taxon>
        <taxon>Bacteroidota</taxon>
        <taxon>Flavobacteriia</taxon>
        <taxon>Flavobacteriales</taxon>
        <taxon>Flavobacteriaceae</taxon>
        <taxon>Gillisia</taxon>
    </lineage>
</organism>
<dbReference type="RefSeq" id="WP_147405644.1">
    <property type="nucleotide sequence ID" value="NZ_RBLG01000002.1"/>
</dbReference>
<dbReference type="AlphaFoldDB" id="A0A495PSZ3"/>
<evidence type="ECO:0000313" key="2">
    <source>
        <dbReference type="Proteomes" id="UP000276282"/>
    </source>
</evidence>
<keyword evidence="2" id="KW-1185">Reference proteome</keyword>